<comment type="caution">
    <text evidence="8">The sequence shown here is derived from an EMBL/GenBank/DDBJ whole genome shotgun (WGS) entry which is preliminary data.</text>
</comment>
<dbReference type="GO" id="GO:0003677">
    <property type="term" value="F:DNA binding"/>
    <property type="evidence" value="ECO:0007669"/>
    <property type="project" value="UniProtKB-KW"/>
</dbReference>
<evidence type="ECO:0000259" key="6">
    <source>
        <dbReference type="PROSITE" id="PS50043"/>
    </source>
</evidence>
<dbReference type="CDD" id="cd06170">
    <property type="entry name" value="LuxR_C_like"/>
    <property type="match status" value="1"/>
</dbReference>
<dbReference type="PROSITE" id="PS00622">
    <property type="entry name" value="HTH_LUXR_1"/>
    <property type="match status" value="1"/>
</dbReference>
<dbReference type="SUPFAM" id="SSF46894">
    <property type="entry name" value="C-terminal effector domain of the bipartite response regulators"/>
    <property type="match status" value="1"/>
</dbReference>
<evidence type="ECO:0000313" key="8">
    <source>
        <dbReference type="EMBL" id="GHD26259.1"/>
    </source>
</evidence>
<protein>
    <submittedName>
        <fullName evidence="8">DNA-binding response regulator</fullName>
    </submittedName>
</protein>
<accession>A0A919CI44</accession>
<dbReference type="Gene3D" id="3.40.50.2300">
    <property type="match status" value="1"/>
</dbReference>
<dbReference type="InterPro" id="IPR016032">
    <property type="entry name" value="Sig_transdc_resp-reg_C-effctor"/>
</dbReference>
<dbReference type="EMBL" id="BMXL01000010">
    <property type="protein sequence ID" value="GHD26259.1"/>
    <property type="molecule type" value="Genomic_DNA"/>
</dbReference>
<keyword evidence="9" id="KW-1185">Reference proteome</keyword>
<evidence type="ECO:0000313" key="9">
    <source>
        <dbReference type="Proteomes" id="UP000654947"/>
    </source>
</evidence>
<dbReference type="PANTHER" id="PTHR43214">
    <property type="entry name" value="TWO-COMPONENT RESPONSE REGULATOR"/>
    <property type="match status" value="1"/>
</dbReference>
<feature type="modified residue" description="4-aspartylphosphate" evidence="5">
    <location>
        <position position="62"/>
    </location>
</feature>
<dbReference type="Pfam" id="PF00196">
    <property type="entry name" value="GerE"/>
    <property type="match status" value="1"/>
</dbReference>
<proteinExistence type="predicted"/>
<keyword evidence="3 8" id="KW-0238">DNA-binding</keyword>
<sequence length="222" mass="24174">MSTQPVRVLVVDDQPLMRRGLARLLAAEDGLEVVGEAGHGEEALALLAGFAGHERPHVALVDVRMPVMDGITLIRRLGEDHPAVATVVLTTFQEDEYLFEGLRAGARGYLLKDAEPDEVADVLRRAARGERVLTGVVADRLVGALDAFPSPVPEPSSSAAGPLSERETEIAQLISEGAANREISERLFVTEGTVRNHVTNALRKLDLRDRTQLALWYSRERG</sequence>
<dbReference type="PRINTS" id="PR00038">
    <property type="entry name" value="HTHLUXR"/>
</dbReference>
<organism evidence="8 9">
    <name type="scientific">Nocardiopsis kunsanensis</name>
    <dbReference type="NCBI Taxonomy" id="141693"/>
    <lineage>
        <taxon>Bacteria</taxon>
        <taxon>Bacillati</taxon>
        <taxon>Actinomycetota</taxon>
        <taxon>Actinomycetes</taxon>
        <taxon>Streptosporangiales</taxon>
        <taxon>Nocardiopsidaceae</taxon>
        <taxon>Nocardiopsis</taxon>
    </lineage>
</organism>
<dbReference type="GO" id="GO:0000160">
    <property type="term" value="P:phosphorelay signal transduction system"/>
    <property type="evidence" value="ECO:0007669"/>
    <property type="project" value="InterPro"/>
</dbReference>
<dbReference type="InterPro" id="IPR000792">
    <property type="entry name" value="Tscrpt_reg_LuxR_C"/>
</dbReference>
<dbReference type="PANTHER" id="PTHR43214:SF24">
    <property type="entry name" value="TRANSCRIPTIONAL REGULATORY PROTEIN NARL-RELATED"/>
    <property type="match status" value="1"/>
</dbReference>
<dbReference type="PROSITE" id="PS50110">
    <property type="entry name" value="RESPONSE_REGULATORY"/>
    <property type="match status" value="1"/>
</dbReference>
<evidence type="ECO:0000256" key="2">
    <source>
        <dbReference type="ARBA" id="ARBA00023015"/>
    </source>
</evidence>
<dbReference type="InterPro" id="IPR058245">
    <property type="entry name" value="NreC/VraR/RcsB-like_REC"/>
</dbReference>
<dbReference type="SMART" id="SM00421">
    <property type="entry name" value="HTH_LUXR"/>
    <property type="match status" value="1"/>
</dbReference>
<dbReference type="GO" id="GO:0006355">
    <property type="term" value="P:regulation of DNA-templated transcription"/>
    <property type="evidence" value="ECO:0007669"/>
    <property type="project" value="InterPro"/>
</dbReference>
<dbReference type="InterPro" id="IPR001789">
    <property type="entry name" value="Sig_transdc_resp-reg_receiver"/>
</dbReference>
<evidence type="ECO:0000256" key="1">
    <source>
        <dbReference type="ARBA" id="ARBA00022553"/>
    </source>
</evidence>
<dbReference type="InterPro" id="IPR011006">
    <property type="entry name" value="CheY-like_superfamily"/>
</dbReference>
<evidence type="ECO:0000256" key="5">
    <source>
        <dbReference type="PROSITE-ProRule" id="PRU00169"/>
    </source>
</evidence>
<feature type="domain" description="Response regulatory" evidence="7">
    <location>
        <begin position="7"/>
        <end position="127"/>
    </location>
</feature>
<dbReference type="AlphaFoldDB" id="A0A919CI44"/>
<evidence type="ECO:0000256" key="3">
    <source>
        <dbReference type="ARBA" id="ARBA00023125"/>
    </source>
</evidence>
<keyword evidence="1 5" id="KW-0597">Phosphoprotein</keyword>
<dbReference type="Proteomes" id="UP000654947">
    <property type="component" value="Unassembled WGS sequence"/>
</dbReference>
<reference evidence="8 9" key="1">
    <citation type="journal article" date="2014" name="Int. J. Syst. Evol. Microbiol.">
        <title>Complete genome sequence of Corynebacterium casei LMG S-19264T (=DSM 44701T), isolated from a smear-ripened cheese.</title>
        <authorList>
            <consortium name="US DOE Joint Genome Institute (JGI-PGF)"/>
            <person name="Walter F."/>
            <person name="Albersmeier A."/>
            <person name="Kalinowski J."/>
            <person name="Ruckert C."/>
        </authorList>
    </citation>
    <scope>NUCLEOTIDE SEQUENCE [LARGE SCALE GENOMIC DNA]</scope>
    <source>
        <strain evidence="8 9">KCTC 19473</strain>
    </source>
</reference>
<feature type="domain" description="HTH luxR-type" evidence="6">
    <location>
        <begin position="156"/>
        <end position="221"/>
    </location>
</feature>
<dbReference type="PROSITE" id="PS50043">
    <property type="entry name" value="HTH_LUXR_2"/>
    <property type="match status" value="1"/>
</dbReference>
<keyword evidence="2" id="KW-0805">Transcription regulation</keyword>
<evidence type="ECO:0000259" key="7">
    <source>
        <dbReference type="PROSITE" id="PS50110"/>
    </source>
</evidence>
<dbReference type="SMART" id="SM00448">
    <property type="entry name" value="REC"/>
    <property type="match status" value="1"/>
</dbReference>
<dbReference type="SUPFAM" id="SSF52172">
    <property type="entry name" value="CheY-like"/>
    <property type="match status" value="1"/>
</dbReference>
<dbReference type="InterPro" id="IPR039420">
    <property type="entry name" value="WalR-like"/>
</dbReference>
<evidence type="ECO:0000256" key="4">
    <source>
        <dbReference type="ARBA" id="ARBA00023163"/>
    </source>
</evidence>
<gene>
    <name evidence="8" type="ORF">GCM10007147_24170</name>
</gene>
<dbReference type="Pfam" id="PF00072">
    <property type="entry name" value="Response_reg"/>
    <property type="match status" value="1"/>
</dbReference>
<dbReference type="CDD" id="cd17535">
    <property type="entry name" value="REC_NarL-like"/>
    <property type="match status" value="1"/>
</dbReference>
<name>A0A919CI44_9ACTN</name>
<keyword evidence="4" id="KW-0804">Transcription</keyword>
<dbReference type="RefSeq" id="WP_017575111.1">
    <property type="nucleotide sequence ID" value="NZ_BMXL01000010.1"/>
</dbReference>